<evidence type="ECO:0008006" key="3">
    <source>
        <dbReference type="Google" id="ProtNLM"/>
    </source>
</evidence>
<sequence length="175" mass="20153">MKTSVKALFYVSLFTGILAFHNKTRESNTFDYKGNTFQIPHAYLETYGMHPDKRSYDYDVHLGSEIKADFTKTLALNYIYFDLHSDNPATISAGTYKFRETEDKERDPFTFTGAEVLIKYDLSSKNGESLYATDGTIKVSQWKDKYVIEFQLKLDNNEVVEGVYKGKLMNWEAGV</sequence>
<protein>
    <recommendedName>
        <fullName evidence="3">DUF4251 domain-containing protein</fullName>
    </recommendedName>
</protein>
<evidence type="ECO:0000313" key="2">
    <source>
        <dbReference type="Proteomes" id="UP000798808"/>
    </source>
</evidence>
<organism evidence="1 2">
    <name type="scientific">Fulvivirga kasyanovii</name>
    <dbReference type="NCBI Taxonomy" id="396812"/>
    <lineage>
        <taxon>Bacteria</taxon>
        <taxon>Pseudomonadati</taxon>
        <taxon>Bacteroidota</taxon>
        <taxon>Cytophagia</taxon>
        <taxon>Cytophagales</taxon>
        <taxon>Fulvivirgaceae</taxon>
        <taxon>Fulvivirga</taxon>
    </lineage>
</organism>
<keyword evidence="2" id="KW-1185">Reference proteome</keyword>
<dbReference type="Proteomes" id="UP000798808">
    <property type="component" value="Unassembled WGS sequence"/>
</dbReference>
<comment type="caution">
    <text evidence="1">The sequence shown here is derived from an EMBL/GenBank/DDBJ whole genome shotgun (WGS) entry which is preliminary data.</text>
</comment>
<accession>A0ABW9RM31</accession>
<dbReference type="RefSeq" id="WP_155171209.1">
    <property type="nucleotide sequence ID" value="NZ_BAAAFL010000002.1"/>
</dbReference>
<dbReference type="EMBL" id="SMLW01000491">
    <property type="protein sequence ID" value="MTI25177.1"/>
    <property type="molecule type" value="Genomic_DNA"/>
</dbReference>
<gene>
    <name evidence="1" type="ORF">E1163_09510</name>
</gene>
<evidence type="ECO:0000313" key="1">
    <source>
        <dbReference type="EMBL" id="MTI25177.1"/>
    </source>
</evidence>
<name>A0ABW9RM31_9BACT</name>
<reference evidence="1 2" key="1">
    <citation type="submission" date="2019-02" db="EMBL/GenBank/DDBJ databases">
        <authorList>
            <person name="Goldberg S.R."/>
            <person name="Haltli B.A."/>
            <person name="Correa H."/>
            <person name="Russell K.G."/>
        </authorList>
    </citation>
    <scope>NUCLEOTIDE SEQUENCE [LARGE SCALE GENOMIC DNA]</scope>
    <source>
        <strain evidence="1 2">JCM 16186</strain>
    </source>
</reference>
<proteinExistence type="predicted"/>